<protein>
    <recommendedName>
        <fullName evidence="7">NTR domain-containing protein</fullName>
    </recommendedName>
</protein>
<evidence type="ECO:0000256" key="2">
    <source>
        <dbReference type="ARBA" id="ARBA00022525"/>
    </source>
</evidence>
<keyword evidence="3" id="KW-0479">Metal-binding</keyword>
<organism evidence="5 6">
    <name type="scientific">Sinanodonta woodiana</name>
    <name type="common">Chinese pond mussel</name>
    <name type="synonym">Anodonta woodiana</name>
    <dbReference type="NCBI Taxonomy" id="1069815"/>
    <lineage>
        <taxon>Eukaryota</taxon>
        <taxon>Metazoa</taxon>
        <taxon>Spiralia</taxon>
        <taxon>Lophotrochozoa</taxon>
        <taxon>Mollusca</taxon>
        <taxon>Bivalvia</taxon>
        <taxon>Autobranchia</taxon>
        <taxon>Heteroconchia</taxon>
        <taxon>Palaeoheterodonta</taxon>
        <taxon>Unionida</taxon>
        <taxon>Unionoidea</taxon>
        <taxon>Unionidae</taxon>
        <taxon>Unioninae</taxon>
        <taxon>Sinanodonta</taxon>
    </lineage>
</organism>
<comment type="subcellular location">
    <subcellularLocation>
        <location evidence="1">Secreted</location>
    </subcellularLocation>
</comment>
<evidence type="ECO:0008006" key="7">
    <source>
        <dbReference type="Google" id="ProtNLM"/>
    </source>
</evidence>
<dbReference type="Gene3D" id="2.40.50.120">
    <property type="match status" value="1"/>
</dbReference>
<evidence type="ECO:0000313" key="6">
    <source>
        <dbReference type="Proteomes" id="UP001634394"/>
    </source>
</evidence>
<keyword evidence="2" id="KW-0964">Secreted</keyword>
<dbReference type="EMBL" id="JBJQND010000004">
    <property type="protein sequence ID" value="KAL3880456.1"/>
    <property type="molecule type" value="Genomic_DNA"/>
</dbReference>
<feature type="binding site" evidence="3">
    <location>
        <position position="24"/>
    </location>
    <ligand>
        <name>Zn(2+)</name>
        <dbReference type="ChEBI" id="CHEBI:29105"/>
        <note>ligand shared with metalloproteinase partner</note>
    </ligand>
</feature>
<keyword evidence="4" id="KW-1015">Disulfide bond</keyword>
<comment type="caution">
    <text evidence="5">The sequence shown here is derived from an EMBL/GenBank/DDBJ whole genome shotgun (WGS) entry which is preliminary data.</text>
</comment>
<dbReference type="SUPFAM" id="SSF50242">
    <property type="entry name" value="TIMP-like"/>
    <property type="match status" value="1"/>
</dbReference>
<evidence type="ECO:0000256" key="3">
    <source>
        <dbReference type="PIRSR" id="PIRSR601820-1"/>
    </source>
</evidence>
<evidence type="ECO:0000313" key="5">
    <source>
        <dbReference type="EMBL" id="KAL3880456.1"/>
    </source>
</evidence>
<keyword evidence="6" id="KW-1185">Reference proteome</keyword>
<dbReference type="InterPro" id="IPR008993">
    <property type="entry name" value="TIMP-like_OB-fold"/>
</dbReference>
<accession>A0ABD3X417</accession>
<sequence>MEIQVQFLRSAFILLVASYVAYACSCWRLTLEQSLCPQNNRTVLMAHAKTNATYTDYYGNISTSPYASYAKYEMKMEEFFKNGTFPLGTDDGGFHMIFPRISSLCGRAFNTSDSYLFVGRVDSGGNFRSDICEYVKPKAEIVNNSTIMDILHGNRERNCTHI</sequence>
<feature type="disulfide bond" evidence="4">
    <location>
        <begin position="24"/>
        <end position="105"/>
    </location>
</feature>
<keyword evidence="3" id="KW-0862">Zinc</keyword>
<dbReference type="Pfam" id="PF00965">
    <property type="entry name" value="TIMP"/>
    <property type="match status" value="1"/>
</dbReference>
<dbReference type="Proteomes" id="UP001634394">
    <property type="component" value="Unassembled WGS sequence"/>
</dbReference>
<name>A0ABD3X417_SINWO</name>
<feature type="disulfide bond" evidence="4">
    <location>
        <begin position="26"/>
        <end position="132"/>
    </location>
</feature>
<gene>
    <name evidence="5" type="ORF">ACJMK2_032693</name>
</gene>
<reference evidence="5 6" key="1">
    <citation type="submission" date="2024-11" db="EMBL/GenBank/DDBJ databases">
        <title>Chromosome-level genome assembly of the freshwater bivalve Anodonta woodiana.</title>
        <authorList>
            <person name="Chen X."/>
        </authorList>
    </citation>
    <scope>NUCLEOTIDE SEQUENCE [LARGE SCALE GENOMIC DNA]</scope>
    <source>
        <strain evidence="5">MN2024</strain>
        <tissue evidence="5">Gills</tissue>
    </source>
</reference>
<evidence type="ECO:0000256" key="4">
    <source>
        <dbReference type="PIRSR" id="PIRSR601820-3"/>
    </source>
</evidence>
<dbReference type="InterPro" id="IPR001820">
    <property type="entry name" value="TIMP"/>
</dbReference>
<proteinExistence type="predicted"/>
<evidence type="ECO:0000256" key="1">
    <source>
        <dbReference type="ARBA" id="ARBA00004613"/>
    </source>
</evidence>
<dbReference type="AlphaFoldDB" id="A0ABD3X417"/>
<dbReference type="GO" id="GO:0005576">
    <property type="term" value="C:extracellular region"/>
    <property type="evidence" value="ECO:0007669"/>
    <property type="project" value="UniProtKB-SubCell"/>
</dbReference>